<evidence type="ECO:0000256" key="3">
    <source>
        <dbReference type="ARBA" id="ARBA00022801"/>
    </source>
</evidence>
<dbReference type="PROSITE" id="PS50600">
    <property type="entry name" value="ULP_PROTEASE"/>
    <property type="match status" value="1"/>
</dbReference>
<dbReference type="GO" id="GO:0006508">
    <property type="term" value="P:proteolysis"/>
    <property type="evidence" value="ECO:0007669"/>
    <property type="project" value="UniProtKB-KW"/>
</dbReference>
<protein>
    <recommendedName>
        <fullName evidence="5">Ubiquitin-like protease family profile domain-containing protein</fullName>
    </recommendedName>
</protein>
<dbReference type="SUPFAM" id="SSF57903">
    <property type="entry name" value="FYVE/PHD zinc finger"/>
    <property type="match status" value="1"/>
</dbReference>
<keyword evidence="7" id="KW-1185">Reference proteome</keyword>
<dbReference type="Pfam" id="PF02902">
    <property type="entry name" value="Peptidase_C48"/>
    <property type="match status" value="1"/>
</dbReference>
<dbReference type="Gene3D" id="3.40.395.10">
    <property type="entry name" value="Adenoviral Proteinase, Chain A"/>
    <property type="match status" value="1"/>
</dbReference>
<dbReference type="InterPro" id="IPR038765">
    <property type="entry name" value="Papain-like_cys_pep_sf"/>
</dbReference>
<dbReference type="SUPFAM" id="SSF54001">
    <property type="entry name" value="Cysteine proteinases"/>
    <property type="match status" value="1"/>
</dbReference>
<gene>
    <name evidence="6" type="ORF">KQX54_018319</name>
</gene>
<dbReference type="CDD" id="cd15489">
    <property type="entry name" value="PHD_SF"/>
    <property type="match status" value="1"/>
</dbReference>
<dbReference type="Proteomes" id="UP000826195">
    <property type="component" value="Unassembled WGS sequence"/>
</dbReference>
<evidence type="ECO:0000256" key="1">
    <source>
        <dbReference type="ARBA" id="ARBA00005234"/>
    </source>
</evidence>
<dbReference type="GO" id="GO:0008234">
    <property type="term" value="F:cysteine-type peptidase activity"/>
    <property type="evidence" value="ECO:0007669"/>
    <property type="project" value="InterPro"/>
</dbReference>
<dbReference type="InterPro" id="IPR003653">
    <property type="entry name" value="Peptidase_C48_C"/>
</dbReference>
<keyword evidence="3" id="KW-0378">Hydrolase</keyword>
<reference evidence="6 7" key="1">
    <citation type="journal article" date="2021" name="J. Hered.">
        <title>A chromosome-level genome assembly of the parasitoid wasp, Cotesia glomerata (Hymenoptera: Braconidae).</title>
        <authorList>
            <person name="Pinto B.J."/>
            <person name="Weis J.J."/>
            <person name="Gamble T."/>
            <person name="Ode P.J."/>
            <person name="Paul R."/>
            <person name="Zaspel J.M."/>
        </authorList>
    </citation>
    <scope>NUCLEOTIDE SEQUENCE [LARGE SCALE GENOMIC DNA]</scope>
    <source>
        <strain evidence="6">CgM1</strain>
    </source>
</reference>
<comment type="caution">
    <text evidence="6">The sequence shown here is derived from an EMBL/GenBank/DDBJ whole genome shotgun (WGS) entry which is preliminary data.</text>
</comment>
<dbReference type="AlphaFoldDB" id="A0AAV7J732"/>
<proteinExistence type="inferred from homology"/>
<comment type="similarity">
    <text evidence="1">Belongs to the peptidase C48 family.</text>
</comment>
<evidence type="ECO:0000256" key="2">
    <source>
        <dbReference type="ARBA" id="ARBA00022670"/>
    </source>
</evidence>
<evidence type="ECO:0000259" key="5">
    <source>
        <dbReference type="PROSITE" id="PS50600"/>
    </source>
</evidence>
<organism evidence="6 7">
    <name type="scientific">Cotesia glomerata</name>
    <name type="common">Lepidopteran parasitic wasp</name>
    <name type="synonym">Apanteles glomeratus</name>
    <dbReference type="NCBI Taxonomy" id="32391"/>
    <lineage>
        <taxon>Eukaryota</taxon>
        <taxon>Metazoa</taxon>
        <taxon>Ecdysozoa</taxon>
        <taxon>Arthropoda</taxon>
        <taxon>Hexapoda</taxon>
        <taxon>Insecta</taxon>
        <taxon>Pterygota</taxon>
        <taxon>Neoptera</taxon>
        <taxon>Endopterygota</taxon>
        <taxon>Hymenoptera</taxon>
        <taxon>Apocrita</taxon>
        <taxon>Ichneumonoidea</taxon>
        <taxon>Braconidae</taxon>
        <taxon>Microgastrinae</taxon>
        <taxon>Cotesia</taxon>
    </lineage>
</organism>
<evidence type="ECO:0000256" key="4">
    <source>
        <dbReference type="SAM" id="MobiDB-lite"/>
    </source>
</evidence>
<feature type="domain" description="Ubiquitin-like protease family profile" evidence="5">
    <location>
        <begin position="226"/>
        <end position="397"/>
    </location>
</feature>
<feature type="region of interest" description="Disordered" evidence="4">
    <location>
        <begin position="81"/>
        <end position="163"/>
    </location>
</feature>
<dbReference type="InterPro" id="IPR011011">
    <property type="entry name" value="Znf_FYVE_PHD"/>
</dbReference>
<feature type="compositionally biased region" description="Basic and acidic residues" evidence="4">
    <location>
        <begin position="153"/>
        <end position="162"/>
    </location>
</feature>
<feature type="compositionally biased region" description="Basic and acidic residues" evidence="4">
    <location>
        <begin position="81"/>
        <end position="102"/>
    </location>
</feature>
<keyword evidence="2" id="KW-0645">Protease</keyword>
<evidence type="ECO:0000313" key="7">
    <source>
        <dbReference type="Proteomes" id="UP000826195"/>
    </source>
</evidence>
<evidence type="ECO:0000313" key="6">
    <source>
        <dbReference type="EMBL" id="KAH0568109.1"/>
    </source>
</evidence>
<accession>A0AAV7J732</accession>
<dbReference type="EMBL" id="JAHXZJ010000001">
    <property type="protein sequence ID" value="KAH0568109.1"/>
    <property type="molecule type" value="Genomic_DNA"/>
</dbReference>
<sequence>MCRQVMKRNEFLVNKNKIQHQLADGSVTVTEKPCYSESASNPLVTELWDPTGKSIKNQEIKARKVTRSSGRDFIKIKRHVTESADSKKINDDNNLSSDEKSHSPKRIKISHEPESGAKMDNSLEIDSVQDLHKPKRMKKSEELENGPTVLKSSPEKCKRNPEMTKVTQAPVSLESVNNNFELLMTVNTFNNGLVEDPEYYQRWISTPTKIGRYNCGNEKCILVKVHELNRSTLHTLLYPTGWLSGWIIDIYTASHIDTWLNNSYFPTDVSSKTISVDVGEDKPKRLSSASSIAQIKEPLCDIILMPYLFQFHWLLLVIDVECSALEILDPYEKQTDSETRVVEAFTTFIKSCVTESSLYKKLKNKKWTIKPSRVRPHQATNDQSNCGIYVAYYIECIGRGISMDENLVPAKLRREMARAILRTSEDMRDCCLYCGKKKCSQKEQKLTCNACKRWFHEPICVKVIHEEQMTNKKTCQLCKKYLERIDPIRKFQLRSSFKLMVFANVGNRIQAQKLDLELKYLLALL</sequence>
<name>A0AAV7J732_COTGL</name>